<dbReference type="InterPro" id="IPR046341">
    <property type="entry name" value="SET_dom_sf"/>
</dbReference>
<dbReference type="PROSITE" id="PS50280">
    <property type="entry name" value="SET"/>
    <property type="match status" value="2"/>
</dbReference>
<feature type="domain" description="SET" evidence="1">
    <location>
        <begin position="341"/>
        <end position="489"/>
    </location>
</feature>
<evidence type="ECO:0000313" key="2">
    <source>
        <dbReference type="EMBL" id="EJK77765.1"/>
    </source>
</evidence>
<gene>
    <name evidence="2" type="ORF">THAOC_00382</name>
</gene>
<dbReference type="InterPro" id="IPR001214">
    <property type="entry name" value="SET_dom"/>
</dbReference>
<feature type="domain" description="SET" evidence="1">
    <location>
        <begin position="70"/>
        <end position="225"/>
    </location>
</feature>
<comment type="caution">
    <text evidence="2">The sequence shown here is derived from an EMBL/GenBank/DDBJ whole genome shotgun (WGS) entry which is preliminary data.</text>
</comment>
<sequence length="680" mass="76847">MRKIGGLLCYAAVAVVSKNGEDLFSRHSKESYLSARGGSDASAIEQLRDRFEQAKNHGGDIALDDVDDLCTVYLAPSSIPNSGLGMYTTREIRKEESFHLREVGVALRDRAVHSTGNAGGDATKLLNQYPWSNTVLTHGIYETSMMESLVPGIGMLANSHLGLVNMRHHDPWKTETHKDGTDSFHYTESLTMDDVGRGSYSTHGHVIFEATRNVAAGEELFVSYGATWFDAREDRLGVIPDEANFIEADGILERFFRQNKEEMKEFELHRQYKLLLDNAEQRVEDASDKDEKRVAKKVRAALPNSVMDAFDVLRLGSTARWSAKDSVRDVDWLKEHGACIDNIRSYPSSLPNAGSGAFSTRSIKEGDTITTTPLITIERDELMLWGRNESGEQRSQELIGHQQLLNYCYGHRKSSLLFFPYSPVVNFVNHGGPEKSNAEMRWSTYSYSKSDWLAEPLDLMKANMKTGLMFDLVATRDIKRGEEVLIDYGGDWEERWQQHMEDWDSGKTPLDDLHNMTNYGNTSAVSELNLNSIVRTVEEQQSDPYPSHVATICLFNQPEGGECSDGAGEVLCRSRWEPSFDATKSKLCDIISRRTIQGRDWYTVSTNIFDKVSGEDMSLAVEFIARDAINFIHRPYTKDQYALEAFRHEIGLPLSMIPEQWLDLEGDELYEWPSDNQESE</sequence>
<accession>K0TJD1</accession>
<organism evidence="2 3">
    <name type="scientific">Thalassiosira oceanica</name>
    <name type="common">Marine diatom</name>
    <dbReference type="NCBI Taxonomy" id="159749"/>
    <lineage>
        <taxon>Eukaryota</taxon>
        <taxon>Sar</taxon>
        <taxon>Stramenopiles</taxon>
        <taxon>Ochrophyta</taxon>
        <taxon>Bacillariophyta</taxon>
        <taxon>Coscinodiscophyceae</taxon>
        <taxon>Thalassiosirophycidae</taxon>
        <taxon>Thalassiosirales</taxon>
        <taxon>Thalassiosiraceae</taxon>
        <taxon>Thalassiosira</taxon>
    </lineage>
</organism>
<dbReference type="Proteomes" id="UP000266841">
    <property type="component" value="Unassembled WGS sequence"/>
</dbReference>
<protein>
    <recommendedName>
        <fullName evidence="1">SET domain-containing protein</fullName>
    </recommendedName>
</protein>
<keyword evidence="3" id="KW-1185">Reference proteome</keyword>
<dbReference type="OMA" id="MLANSHL"/>
<evidence type="ECO:0000259" key="1">
    <source>
        <dbReference type="PROSITE" id="PS50280"/>
    </source>
</evidence>
<dbReference type="EMBL" id="AGNL01000443">
    <property type="protein sequence ID" value="EJK77765.1"/>
    <property type="molecule type" value="Genomic_DNA"/>
</dbReference>
<dbReference type="OrthoDB" id="44767at2759"/>
<dbReference type="Pfam" id="PF00856">
    <property type="entry name" value="SET"/>
    <property type="match status" value="1"/>
</dbReference>
<dbReference type="SUPFAM" id="SSF82199">
    <property type="entry name" value="SET domain"/>
    <property type="match status" value="2"/>
</dbReference>
<proteinExistence type="predicted"/>
<dbReference type="eggNOG" id="ENOG502SHTT">
    <property type="taxonomic scope" value="Eukaryota"/>
</dbReference>
<reference evidence="2 3" key="1">
    <citation type="journal article" date="2012" name="Genome Biol.">
        <title>Genome and low-iron response of an oceanic diatom adapted to chronic iron limitation.</title>
        <authorList>
            <person name="Lommer M."/>
            <person name="Specht M."/>
            <person name="Roy A.S."/>
            <person name="Kraemer L."/>
            <person name="Andreson R."/>
            <person name="Gutowska M.A."/>
            <person name="Wolf J."/>
            <person name="Bergner S.V."/>
            <person name="Schilhabel M.B."/>
            <person name="Klostermeier U.C."/>
            <person name="Beiko R.G."/>
            <person name="Rosenstiel P."/>
            <person name="Hippler M."/>
            <person name="Laroche J."/>
        </authorList>
    </citation>
    <scope>NUCLEOTIDE SEQUENCE [LARGE SCALE GENOMIC DNA]</scope>
    <source>
        <strain evidence="2 3">CCMP1005</strain>
    </source>
</reference>
<name>K0TJD1_THAOC</name>
<evidence type="ECO:0000313" key="3">
    <source>
        <dbReference type="Proteomes" id="UP000266841"/>
    </source>
</evidence>
<dbReference type="Gene3D" id="2.170.270.10">
    <property type="entry name" value="SET domain"/>
    <property type="match status" value="2"/>
</dbReference>
<dbReference type="AlphaFoldDB" id="K0TJD1"/>